<gene>
    <name evidence="8" type="ORF">MFFC18_35520</name>
</gene>
<evidence type="ECO:0000256" key="4">
    <source>
        <dbReference type="ARBA" id="ARBA00022723"/>
    </source>
</evidence>
<dbReference type="SFLD" id="SFLDS00005">
    <property type="entry name" value="Isoprenoid_Synthase_Type_I"/>
    <property type="match status" value="1"/>
</dbReference>
<dbReference type="PROSITE" id="PS00723">
    <property type="entry name" value="POLYPRENYL_SYNTHASE_1"/>
    <property type="match status" value="1"/>
</dbReference>
<dbReference type="PROSITE" id="PS00444">
    <property type="entry name" value="POLYPRENYL_SYNTHASE_2"/>
    <property type="match status" value="1"/>
</dbReference>
<dbReference type="GO" id="GO:0004337">
    <property type="term" value="F:(2E,6E)-farnesyl diphosphate synthase activity"/>
    <property type="evidence" value="ECO:0007669"/>
    <property type="project" value="UniProtKB-EC"/>
</dbReference>
<dbReference type="KEGG" id="mff:MFFC18_35520"/>
<dbReference type="PANTHER" id="PTHR43281">
    <property type="entry name" value="FARNESYL DIPHOSPHATE SYNTHASE"/>
    <property type="match status" value="1"/>
</dbReference>
<keyword evidence="4" id="KW-0479">Metal-binding</keyword>
<keyword evidence="5" id="KW-0460">Magnesium</keyword>
<evidence type="ECO:0000256" key="1">
    <source>
        <dbReference type="ARBA" id="ARBA00001946"/>
    </source>
</evidence>
<dbReference type="PANTHER" id="PTHR43281:SF1">
    <property type="entry name" value="FARNESYL DIPHOSPHATE SYNTHASE"/>
    <property type="match status" value="1"/>
</dbReference>
<dbReference type="InterPro" id="IPR033749">
    <property type="entry name" value="Polyprenyl_synt_CS"/>
</dbReference>
<evidence type="ECO:0000256" key="2">
    <source>
        <dbReference type="ARBA" id="ARBA00006706"/>
    </source>
</evidence>
<dbReference type="Gene3D" id="1.10.600.10">
    <property type="entry name" value="Farnesyl Diphosphate Synthase"/>
    <property type="match status" value="1"/>
</dbReference>
<dbReference type="EC" id="2.5.1.10" evidence="8"/>
<protein>
    <submittedName>
        <fullName evidence="8">Farnesyl diphosphate synthase</fullName>
        <ecNumber evidence="8">2.5.1.10</ecNumber>
    </submittedName>
</protein>
<dbReference type="Pfam" id="PF00348">
    <property type="entry name" value="polyprenyl_synt"/>
    <property type="match status" value="1"/>
</dbReference>
<evidence type="ECO:0000256" key="7">
    <source>
        <dbReference type="RuleBase" id="RU004466"/>
    </source>
</evidence>
<dbReference type="OrthoDB" id="9805316at2"/>
<dbReference type="STRING" id="980251.GCA_001642875_04400"/>
<dbReference type="RefSeq" id="WP_075086234.1">
    <property type="nucleotide sequence ID" value="NZ_CP042912.1"/>
</dbReference>
<dbReference type="GO" id="GO:0016114">
    <property type="term" value="P:terpenoid biosynthetic process"/>
    <property type="evidence" value="ECO:0007669"/>
    <property type="project" value="UniProtKB-ARBA"/>
</dbReference>
<dbReference type="InterPro" id="IPR053378">
    <property type="entry name" value="Prenyl_diphosphate_synthase"/>
</dbReference>
<dbReference type="SFLD" id="SFLDG01017">
    <property type="entry name" value="Polyprenyl_Transferase_Like"/>
    <property type="match status" value="1"/>
</dbReference>
<keyword evidence="9" id="KW-1185">Reference proteome</keyword>
<dbReference type="Proteomes" id="UP000322214">
    <property type="component" value="Chromosome"/>
</dbReference>
<dbReference type="GO" id="GO:0046872">
    <property type="term" value="F:metal ion binding"/>
    <property type="evidence" value="ECO:0007669"/>
    <property type="project" value="UniProtKB-KW"/>
</dbReference>
<dbReference type="FunFam" id="1.10.600.10:FF:000001">
    <property type="entry name" value="Geranylgeranyl diphosphate synthase"/>
    <property type="match status" value="1"/>
</dbReference>
<dbReference type="NCBIfam" id="NF045485">
    <property type="entry name" value="FPPsyn"/>
    <property type="match status" value="1"/>
</dbReference>
<accession>A0A5B9PLU3</accession>
<evidence type="ECO:0000256" key="5">
    <source>
        <dbReference type="ARBA" id="ARBA00022842"/>
    </source>
</evidence>
<dbReference type="GO" id="GO:0005737">
    <property type="term" value="C:cytoplasm"/>
    <property type="evidence" value="ECO:0007669"/>
    <property type="project" value="UniProtKB-ARBA"/>
</dbReference>
<dbReference type="CDD" id="cd00685">
    <property type="entry name" value="Trans_IPPS_HT"/>
    <property type="match status" value="1"/>
</dbReference>
<evidence type="ECO:0000256" key="3">
    <source>
        <dbReference type="ARBA" id="ARBA00022679"/>
    </source>
</evidence>
<keyword evidence="3 7" id="KW-0808">Transferase</keyword>
<name>A0A5B9PLU3_9BACT</name>
<dbReference type="InterPro" id="IPR008949">
    <property type="entry name" value="Isoprenoid_synthase_dom_sf"/>
</dbReference>
<evidence type="ECO:0000313" key="9">
    <source>
        <dbReference type="Proteomes" id="UP000322214"/>
    </source>
</evidence>
<sequence length="296" mass="32135">MASTALFPPQIEAHRKLIQDALLRYCDFDSGCPEHLAEAIRYCLLAPGKRIRPLLTLAASEVCDGDLSAAIPAACAVEMIHNYSLIHDDLPAMDDDELRRGRPTCHIQFDEAIAILAGDALIPMAFEAIARDVQPAEVALECSRLLAIASGPSKLVGGQADDLGCEFGAHDRVMLEKIHSRKTGALLTVSLEMGAVTARADEDQRHSLVEYGKHLGLAFQIVDDLLDFRGSQTKMGKRTGKDADRGKLTYPSVLGEAESETFLHEITEKAIASIQSFGDAAKPLELLARFVVSRTQ</sequence>
<evidence type="ECO:0000256" key="6">
    <source>
        <dbReference type="ARBA" id="ARBA00023229"/>
    </source>
</evidence>
<evidence type="ECO:0000313" key="8">
    <source>
        <dbReference type="EMBL" id="QEG23651.1"/>
    </source>
</evidence>
<organism evidence="8 9">
    <name type="scientific">Mariniblastus fucicola</name>
    <dbReference type="NCBI Taxonomy" id="980251"/>
    <lineage>
        <taxon>Bacteria</taxon>
        <taxon>Pseudomonadati</taxon>
        <taxon>Planctomycetota</taxon>
        <taxon>Planctomycetia</taxon>
        <taxon>Pirellulales</taxon>
        <taxon>Pirellulaceae</taxon>
        <taxon>Mariniblastus</taxon>
    </lineage>
</organism>
<dbReference type="EMBL" id="CP042912">
    <property type="protein sequence ID" value="QEG23651.1"/>
    <property type="molecule type" value="Genomic_DNA"/>
</dbReference>
<dbReference type="SUPFAM" id="SSF48576">
    <property type="entry name" value="Terpenoid synthases"/>
    <property type="match status" value="1"/>
</dbReference>
<keyword evidence="6" id="KW-0414">Isoprene biosynthesis</keyword>
<comment type="similarity">
    <text evidence="2 7">Belongs to the FPP/GGPP synthase family.</text>
</comment>
<dbReference type="AlphaFoldDB" id="A0A5B9PLU3"/>
<dbReference type="InterPro" id="IPR000092">
    <property type="entry name" value="Polyprenyl_synt"/>
</dbReference>
<comment type="cofactor">
    <cofactor evidence="1">
        <name>Mg(2+)</name>
        <dbReference type="ChEBI" id="CHEBI:18420"/>
    </cofactor>
</comment>
<proteinExistence type="inferred from homology"/>
<reference evidence="8 9" key="1">
    <citation type="submission" date="2019-08" db="EMBL/GenBank/DDBJ databases">
        <title>Deep-cultivation of Planctomycetes and their phenomic and genomic characterization uncovers novel biology.</title>
        <authorList>
            <person name="Wiegand S."/>
            <person name="Jogler M."/>
            <person name="Boedeker C."/>
            <person name="Pinto D."/>
            <person name="Vollmers J."/>
            <person name="Rivas-Marin E."/>
            <person name="Kohn T."/>
            <person name="Peeters S.H."/>
            <person name="Heuer A."/>
            <person name="Rast P."/>
            <person name="Oberbeckmann S."/>
            <person name="Bunk B."/>
            <person name="Jeske O."/>
            <person name="Meyerdierks A."/>
            <person name="Storesund J.E."/>
            <person name="Kallscheuer N."/>
            <person name="Luecker S."/>
            <person name="Lage O.M."/>
            <person name="Pohl T."/>
            <person name="Merkel B.J."/>
            <person name="Hornburger P."/>
            <person name="Mueller R.-W."/>
            <person name="Bruemmer F."/>
            <person name="Labrenz M."/>
            <person name="Spormann A.M."/>
            <person name="Op den Camp H."/>
            <person name="Overmann J."/>
            <person name="Amann R."/>
            <person name="Jetten M.S.M."/>
            <person name="Mascher T."/>
            <person name="Medema M.H."/>
            <person name="Devos D.P."/>
            <person name="Kaster A.-K."/>
            <person name="Ovreas L."/>
            <person name="Rohde M."/>
            <person name="Galperin M.Y."/>
            <person name="Jogler C."/>
        </authorList>
    </citation>
    <scope>NUCLEOTIDE SEQUENCE [LARGE SCALE GENOMIC DNA]</scope>
    <source>
        <strain evidence="8 9">FC18</strain>
    </source>
</reference>